<name>A0A814YG19_9BILA</name>
<keyword evidence="2" id="KW-0519">Myristate</keyword>
<evidence type="ECO:0000256" key="2">
    <source>
        <dbReference type="ARBA" id="ARBA00022707"/>
    </source>
</evidence>
<dbReference type="Pfam" id="PF13499">
    <property type="entry name" value="EF-hand_7"/>
    <property type="match status" value="1"/>
</dbReference>
<evidence type="ECO:0000256" key="6">
    <source>
        <dbReference type="ARBA" id="ARBA00023288"/>
    </source>
</evidence>
<dbReference type="SUPFAM" id="SSF47473">
    <property type="entry name" value="EF-hand"/>
    <property type="match status" value="1"/>
</dbReference>
<comment type="caution">
    <text evidence="10">The sequence shown here is derived from an EMBL/GenBank/DDBJ whole genome shotgun (WGS) entry which is preliminary data.</text>
</comment>
<organism evidence="10 11">
    <name type="scientific">Adineta steineri</name>
    <dbReference type="NCBI Taxonomy" id="433720"/>
    <lineage>
        <taxon>Eukaryota</taxon>
        <taxon>Metazoa</taxon>
        <taxon>Spiralia</taxon>
        <taxon>Gnathifera</taxon>
        <taxon>Rotifera</taxon>
        <taxon>Eurotatoria</taxon>
        <taxon>Bdelloidea</taxon>
        <taxon>Adinetida</taxon>
        <taxon>Adinetidae</taxon>
        <taxon>Adineta</taxon>
    </lineage>
</organism>
<keyword evidence="11" id="KW-1185">Reference proteome</keyword>
<protein>
    <recommendedName>
        <fullName evidence="7">EF-hand domain-containing protein</fullName>
    </recommendedName>
</protein>
<dbReference type="PROSITE" id="PS50222">
    <property type="entry name" value="EF_HAND_2"/>
    <property type="match status" value="1"/>
</dbReference>
<evidence type="ECO:0000313" key="10">
    <source>
        <dbReference type="EMBL" id="CAF1229861.1"/>
    </source>
</evidence>
<comment type="similarity">
    <text evidence="1">Belongs to the recoverin family.</text>
</comment>
<dbReference type="EMBL" id="CAJNOI010000028">
    <property type="protein sequence ID" value="CAF0868405.1"/>
    <property type="molecule type" value="Genomic_DNA"/>
</dbReference>
<keyword evidence="3" id="KW-0479">Metal-binding</keyword>
<keyword evidence="6" id="KW-0449">Lipoprotein</keyword>
<feature type="domain" description="EF-hand" evidence="7">
    <location>
        <begin position="139"/>
        <end position="174"/>
    </location>
</feature>
<dbReference type="EMBL" id="CAJNOM010000023">
    <property type="protein sequence ID" value="CAF0828335.1"/>
    <property type="molecule type" value="Genomic_DNA"/>
</dbReference>
<evidence type="ECO:0000313" key="8">
    <source>
        <dbReference type="EMBL" id="CAF0828335.1"/>
    </source>
</evidence>
<dbReference type="InterPro" id="IPR002048">
    <property type="entry name" value="EF_hand_dom"/>
</dbReference>
<evidence type="ECO:0000256" key="5">
    <source>
        <dbReference type="ARBA" id="ARBA00022837"/>
    </source>
</evidence>
<sequence length="216" mass="25318">MGANKTKINKTVLRDLVMRTNRSSEEIKAMNAIFRRHFPNGKIESPQDLWRCLQKFSLVPIGYNDPTAVERLYRLFDVQNRDQRTDGSIDFFHFMIVSHILERGTAHQKISLYFESLDVNRDRIITREDLQECLPPTVESQQLIQQLLKQWDMNKDGVVSLDDFERFINTNPSLSPMFVSERERLRMNSVSAEQPTDIQQSEHYIPANRNPFVTSK</sequence>
<dbReference type="EMBL" id="CAJNOM010000207">
    <property type="protein sequence ID" value="CAF1229861.1"/>
    <property type="molecule type" value="Genomic_DNA"/>
</dbReference>
<dbReference type="PROSITE" id="PS00018">
    <property type="entry name" value="EF_HAND_1"/>
    <property type="match status" value="1"/>
</dbReference>
<evidence type="ECO:0000256" key="3">
    <source>
        <dbReference type="ARBA" id="ARBA00022723"/>
    </source>
</evidence>
<evidence type="ECO:0000313" key="9">
    <source>
        <dbReference type="EMBL" id="CAF0868405.1"/>
    </source>
</evidence>
<dbReference type="InterPro" id="IPR018247">
    <property type="entry name" value="EF_Hand_1_Ca_BS"/>
</dbReference>
<proteinExistence type="inferred from homology"/>
<keyword evidence="4" id="KW-0677">Repeat</keyword>
<reference evidence="10" key="1">
    <citation type="submission" date="2021-02" db="EMBL/GenBank/DDBJ databases">
        <authorList>
            <person name="Nowell W R."/>
        </authorList>
    </citation>
    <scope>NUCLEOTIDE SEQUENCE</scope>
</reference>
<evidence type="ECO:0000259" key="7">
    <source>
        <dbReference type="PROSITE" id="PS50222"/>
    </source>
</evidence>
<evidence type="ECO:0000256" key="1">
    <source>
        <dbReference type="ARBA" id="ARBA00006049"/>
    </source>
</evidence>
<dbReference type="OrthoDB" id="114727at2759"/>
<dbReference type="AlphaFoldDB" id="A0A814YG19"/>
<dbReference type="Proteomes" id="UP000663832">
    <property type="component" value="Unassembled WGS sequence"/>
</dbReference>
<dbReference type="InterPro" id="IPR011992">
    <property type="entry name" value="EF-hand-dom_pair"/>
</dbReference>
<dbReference type="PANTHER" id="PTHR23055:SF178">
    <property type="entry name" value="NEUROCALCIN HOMOLOG"/>
    <property type="match status" value="1"/>
</dbReference>
<evidence type="ECO:0000313" key="11">
    <source>
        <dbReference type="Proteomes" id="UP000663832"/>
    </source>
</evidence>
<accession>A0A814YG19</accession>
<dbReference type="InterPro" id="IPR028846">
    <property type="entry name" value="Recoverin"/>
</dbReference>
<gene>
    <name evidence="9" type="ORF">BJG266_LOCUS8761</name>
    <name evidence="10" type="ORF">QVE165_LOCUS27374</name>
    <name evidence="8" type="ORF">QVE165_LOCUS5643</name>
</gene>
<dbReference type="Proteomes" id="UP000663877">
    <property type="component" value="Unassembled WGS sequence"/>
</dbReference>
<evidence type="ECO:0000256" key="4">
    <source>
        <dbReference type="ARBA" id="ARBA00022737"/>
    </source>
</evidence>
<keyword evidence="5" id="KW-0106">Calcium</keyword>
<dbReference type="GO" id="GO:0005509">
    <property type="term" value="F:calcium ion binding"/>
    <property type="evidence" value="ECO:0007669"/>
    <property type="project" value="InterPro"/>
</dbReference>
<dbReference type="PANTHER" id="PTHR23055">
    <property type="entry name" value="CALCIUM BINDING PROTEINS"/>
    <property type="match status" value="1"/>
</dbReference>
<dbReference type="Gene3D" id="1.10.238.10">
    <property type="entry name" value="EF-hand"/>
    <property type="match status" value="1"/>
</dbReference>